<proteinExistence type="predicted"/>
<gene>
    <name evidence="1" type="ORF">FC82_GL002883</name>
</gene>
<dbReference type="Proteomes" id="UP000051845">
    <property type="component" value="Unassembled WGS sequence"/>
</dbReference>
<accession>A0A0R2BE03</accession>
<organism evidence="1 2">
    <name type="scientific">Secundilactobacillus collinoides DSM 20515 = JCM 1123</name>
    <dbReference type="NCBI Taxonomy" id="1423733"/>
    <lineage>
        <taxon>Bacteria</taxon>
        <taxon>Bacillati</taxon>
        <taxon>Bacillota</taxon>
        <taxon>Bacilli</taxon>
        <taxon>Lactobacillales</taxon>
        <taxon>Lactobacillaceae</taxon>
        <taxon>Secundilactobacillus</taxon>
    </lineage>
</organism>
<sequence>MKLAINGQPTGLTIPDDYVEVAHDRRIRNGEPVRVERLQSQSKITPENEHLTLVWGSDERLISYNLSAGDAAGVLPSGTEARRIAQNIFAQIDPEYELGLDFMRVDRQVRSYRKNNQTIQIPIQWVKFGHRNGTYNWVSVGPDGRIIELERESEWDYLGGRRATEMWNYDDWVLAREGQGPQIAAPNALA</sequence>
<evidence type="ECO:0000313" key="2">
    <source>
        <dbReference type="Proteomes" id="UP000051845"/>
    </source>
</evidence>
<dbReference type="PATRIC" id="fig|1423733.4.peg.3009"/>
<protein>
    <submittedName>
        <fullName evidence="1">Uncharacterized protein</fullName>
    </submittedName>
</protein>
<dbReference type="AlphaFoldDB" id="A0A0R2BE03"/>
<dbReference type="RefSeq" id="WP_054759233.1">
    <property type="nucleotide sequence ID" value="NZ_AYYR01000009.1"/>
</dbReference>
<name>A0A0R2BE03_SECCO</name>
<dbReference type="STRING" id="33960.TY91_01045"/>
<reference evidence="1 2" key="1">
    <citation type="journal article" date="2015" name="Genome Announc.">
        <title>Expanding the biotechnology potential of lactobacilli through comparative genomics of 213 strains and associated genera.</title>
        <authorList>
            <person name="Sun Z."/>
            <person name="Harris H.M."/>
            <person name="McCann A."/>
            <person name="Guo C."/>
            <person name="Argimon S."/>
            <person name="Zhang W."/>
            <person name="Yang X."/>
            <person name="Jeffery I.B."/>
            <person name="Cooney J.C."/>
            <person name="Kagawa T.F."/>
            <person name="Liu W."/>
            <person name="Song Y."/>
            <person name="Salvetti E."/>
            <person name="Wrobel A."/>
            <person name="Rasinkangas P."/>
            <person name="Parkhill J."/>
            <person name="Rea M.C."/>
            <person name="O'Sullivan O."/>
            <person name="Ritari J."/>
            <person name="Douillard F.P."/>
            <person name="Paul Ross R."/>
            <person name="Yang R."/>
            <person name="Briner A.E."/>
            <person name="Felis G.E."/>
            <person name="de Vos W.M."/>
            <person name="Barrangou R."/>
            <person name="Klaenhammer T.R."/>
            <person name="Caufield P.W."/>
            <person name="Cui Y."/>
            <person name="Zhang H."/>
            <person name="O'Toole P.W."/>
        </authorList>
    </citation>
    <scope>NUCLEOTIDE SEQUENCE [LARGE SCALE GENOMIC DNA]</scope>
    <source>
        <strain evidence="1 2">DSM 20515</strain>
    </source>
</reference>
<evidence type="ECO:0000313" key="1">
    <source>
        <dbReference type="EMBL" id="KRM77528.1"/>
    </source>
</evidence>
<dbReference type="EMBL" id="AYYR01000009">
    <property type="protein sequence ID" value="KRM77528.1"/>
    <property type="molecule type" value="Genomic_DNA"/>
</dbReference>
<comment type="caution">
    <text evidence="1">The sequence shown here is derived from an EMBL/GenBank/DDBJ whole genome shotgun (WGS) entry which is preliminary data.</text>
</comment>